<feature type="region of interest" description="Disordered" evidence="1">
    <location>
        <begin position="344"/>
        <end position="379"/>
    </location>
</feature>
<evidence type="ECO:0000313" key="3">
    <source>
        <dbReference type="EMBL" id="RUS81077.1"/>
    </source>
</evidence>
<dbReference type="InterPro" id="IPR046347">
    <property type="entry name" value="bZIP_sf"/>
</dbReference>
<dbReference type="GO" id="GO:0003700">
    <property type="term" value="F:DNA-binding transcription factor activity"/>
    <property type="evidence" value="ECO:0007669"/>
    <property type="project" value="InterPro"/>
</dbReference>
<feature type="region of interest" description="Disordered" evidence="1">
    <location>
        <begin position="217"/>
        <end position="238"/>
    </location>
</feature>
<dbReference type="Proteomes" id="UP000271974">
    <property type="component" value="Unassembled WGS sequence"/>
</dbReference>
<feature type="non-terminal residue" evidence="3">
    <location>
        <position position="598"/>
    </location>
</feature>
<accession>A0A3S1BDK3</accession>
<feature type="region of interest" description="Disordered" evidence="1">
    <location>
        <begin position="157"/>
        <end position="177"/>
    </location>
</feature>
<evidence type="ECO:0000259" key="2">
    <source>
        <dbReference type="PROSITE" id="PS50217"/>
    </source>
</evidence>
<dbReference type="InterPro" id="IPR004827">
    <property type="entry name" value="bZIP"/>
</dbReference>
<proteinExistence type="predicted"/>
<dbReference type="EMBL" id="RQTK01000356">
    <property type="protein sequence ID" value="RUS81077.1"/>
    <property type="molecule type" value="Genomic_DNA"/>
</dbReference>
<feature type="region of interest" description="Disordered" evidence="1">
    <location>
        <begin position="1"/>
        <end position="56"/>
    </location>
</feature>
<reference evidence="3 4" key="1">
    <citation type="submission" date="2019-01" db="EMBL/GenBank/DDBJ databases">
        <title>A draft genome assembly of the solar-powered sea slug Elysia chlorotica.</title>
        <authorList>
            <person name="Cai H."/>
            <person name="Li Q."/>
            <person name="Fang X."/>
            <person name="Li J."/>
            <person name="Curtis N.E."/>
            <person name="Altenburger A."/>
            <person name="Shibata T."/>
            <person name="Feng M."/>
            <person name="Maeda T."/>
            <person name="Schwartz J.A."/>
            <person name="Shigenobu S."/>
            <person name="Lundholm N."/>
            <person name="Nishiyama T."/>
            <person name="Yang H."/>
            <person name="Hasebe M."/>
            <person name="Li S."/>
            <person name="Pierce S.K."/>
            <person name="Wang J."/>
        </authorList>
    </citation>
    <scope>NUCLEOTIDE SEQUENCE [LARGE SCALE GENOMIC DNA]</scope>
    <source>
        <strain evidence="3">EC2010</strain>
        <tissue evidence="3">Whole organism of an adult</tissue>
    </source>
</reference>
<evidence type="ECO:0000256" key="1">
    <source>
        <dbReference type="SAM" id="MobiDB-lite"/>
    </source>
</evidence>
<feature type="compositionally biased region" description="Basic and acidic residues" evidence="1">
    <location>
        <begin position="45"/>
        <end position="56"/>
    </location>
</feature>
<organism evidence="3 4">
    <name type="scientific">Elysia chlorotica</name>
    <name type="common">Eastern emerald elysia</name>
    <name type="synonym">Sea slug</name>
    <dbReference type="NCBI Taxonomy" id="188477"/>
    <lineage>
        <taxon>Eukaryota</taxon>
        <taxon>Metazoa</taxon>
        <taxon>Spiralia</taxon>
        <taxon>Lophotrochozoa</taxon>
        <taxon>Mollusca</taxon>
        <taxon>Gastropoda</taxon>
        <taxon>Heterobranchia</taxon>
        <taxon>Euthyneura</taxon>
        <taxon>Panpulmonata</taxon>
        <taxon>Sacoglossa</taxon>
        <taxon>Placobranchoidea</taxon>
        <taxon>Plakobranchidae</taxon>
        <taxon>Elysia</taxon>
    </lineage>
</organism>
<feature type="domain" description="BZIP" evidence="2">
    <location>
        <begin position="30"/>
        <end position="86"/>
    </location>
</feature>
<feature type="compositionally biased region" description="Polar residues" evidence="1">
    <location>
        <begin position="350"/>
        <end position="379"/>
    </location>
</feature>
<dbReference type="Pfam" id="PF07716">
    <property type="entry name" value="bZIP_2"/>
    <property type="match status" value="1"/>
</dbReference>
<comment type="caution">
    <text evidence="3">The sequence shown here is derived from an EMBL/GenBank/DDBJ whole genome shotgun (WGS) entry which is preliminary data.</text>
</comment>
<keyword evidence="4" id="KW-1185">Reference proteome</keyword>
<name>A0A3S1BDK3_ELYCH</name>
<gene>
    <name evidence="3" type="ORF">EGW08_011163</name>
</gene>
<dbReference type="SUPFAM" id="SSF57959">
    <property type="entry name" value="Leucine zipper domain"/>
    <property type="match status" value="1"/>
</dbReference>
<dbReference type="OrthoDB" id="10663146at2759"/>
<dbReference type="AlphaFoldDB" id="A0A3S1BDK3"/>
<protein>
    <recommendedName>
        <fullName evidence="2">BZIP domain-containing protein</fullName>
    </recommendedName>
</protein>
<evidence type="ECO:0000313" key="4">
    <source>
        <dbReference type="Proteomes" id="UP000271974"/>
    </source>
</evidence>
<sequence>MKMSSPPKKGRPGGRKTSDRVESPPSNDLQRQKGREAARKHRQKKLNELKSLEERNKQIKQQNNRFKQKLSELQELNALAVKLLQEHRDAGCCLPEDINDCSSLTHHLHDNDISLEQSNHSSQVLGSPAEEDQSCESPIECEVYTVSTNPKALFSGETLPDVVRSPPRPQQASSANFRQAVATKKFDENQTSPSSQGTISPVPLDVNQTKAQLSQGKHISTSPVHVSGQSQESNAAGAVQRSIQSSQHSSNQIWKYGFLEMDGQLCKVIYNDKGQIRRVSEQSETNNHASSTFLQNGRSTSSAQFYQADGLDQVSHELISTGNIPSTGLCGDFQLTMHAPMTAGHRHLDSSSNTGNTPLKDNGQSQIHPAQATADSSFSQQGLSIPPIFAFTDNLEMYGIQPHVRYQMESETQEDNEAIPANTFSPPTLENCHTGELEIFTQSRISNNTAPTSIPYLGEKTQNPGTSSSFDNTFSSYDNSTIVCAPAMLDMISNSELSSSLQNTLKASLASGGFSNLQTRSTVNKNLIAQIQQRAHTSGELSNLMLESVSDGGHASISSIDSDSGLKLQDQSKMSSTYQSLELVDDSFNIDFLDSPDE</sequence>
<feature type="compositionally biased region" description="Polar residues" evidence="1">
    <location>
        <begin position="217"/>
        <end position="234"/>
    </location>
</feature>
<dbReference type="CDD" id="cd14686">
    <property type="entry name" value="bZIP"/>
    <property type="match status" value="1"/>
</dbReference>
<dbReference type="Gene3D" id="3.30.160.60">
    <property type="entry name" value="Classic Zinc Finger"/>
    <property type="match status" value="1"/>
</dbReference>
<dbReference type="PROSITE" id="PS50217">
    <property type="entry name" value="BZIP"/>
    <property type="match status" value="1"/>
</dbReference>